<dbReference type="OrthoDB" id="2380306at2"/>
<evidence type="ECO:0000313" key="4">
    <source>
        <dbReference type="Proteomes" id="UP000185161"/>
    </source>
</evidence>
<reference evidence="3 5" key="3">
    <citation type="submission" date="2018-07" db="EMBL/GenBank/DDBJ databases">
        <title>Genomic and Epidemiologic Investigation of an Indolent Hospital Outbreak.</title>
        <authorList>
            <person name="Johnson R.C."/>
            <person name="Deming C."/>
            <person name="Conlan S."/>
            <person name="Zellmer C.J."/>
            <person name="Michelin A.V."/>
            <person name="Lee-Lin S."/>
            <person name="Thomas P.J."/>
            <person name="Park M."/>
            <person name="Weingarten R.A."/>
            <person name="Less J."/>
            <person name="Dekker J.P."/>
            <person name="Frank K.M."/>
            <person name="Musser K.A."/>
            <person name="Mcquiston J.R."/>
            <person name="Henderson D.K."/>
            <person name="Lau A.F."/>
            <person name="Palmore T.N."/>
            <person name="Segre J.A."/>
        </authorList>
    </citation>
    <scope>NUCLEOTIDE SEQUENCE [LARGE SCALE GENOMIC DNA]</scope>
    <source>
        <strain evidence="3 5">SK-NIH.Env10_0317</strain>
    </source>
</reference>
<dbReference type="PROSITE" id="PS51186">
    <property type="entry name" value="GNAT"/>
    <property type="match status" value="1"/>
</dbReference>
<gene>
    <name evidence="2" type="ORF">BRX40_04695</name>
    <name evidence="3" type="ORF">CA257_01315</name>
</gene>
<evidence type="ECO:0000259" key="1">
    <source>
        <dbReference type="PROSITE" id="PS51186"/>
    </source>
</evidence>
<dbReference type="Pfam" id="PF00583">
    <property type="entry name" value="Acetyltransf_1"/>
    <property type="match status" value="1"/>
</dbReference>
<evidence type="ECO:0000313" key="3">
    <source>
        <dbReference type="EMBL" id="RSV08141.1"/>
    </source>
</evidence>
<organism evidence="2 4">
    <name type="scientific">Sphingomonas koreensis</name>
    <dbReference type="NCBI Taxonomy" id="93064"/>
    <lineage>
        <taxon>Bacteria</taxon>
        <taxon>Pseudomonadati</taxon>
        <taxon>Pseudomonadota</taxon>
        <taxon>Alphaproteobacteria</taxon>
        <taxon>Sphingomonadales</taxon>
        <taxon>Sphingomonadaceae</taxon>
        <taxon>Sphingomonas</taxon>
    </lineage>
</organism>
<accession>A0A1L6J791</accession>
<dbReference type="EMBL" id="CP018820">
    <property type="protein sequence ID" value="APR51823.1"/>
    <property type="molecule type" value="Genomic_DNA"/>
</dbReference>
<reference evidence="2" key="1">
    <citation type="submission" date="2016-12" db="EMBL/GenBank/DDBJ databases">
        <title>Whole genome sequencing of Sphingomonas koreensis.</title>
        <authorList>
            <person name="Conlan S."/>
            <person name="Thomas P.J."/>
            <person name="Mullikin J."/>
            <person name="Palmore T.N."/>
            <person name="Frank K.M."/>
            <person name="Segre J.A."/>
        </authorList>
    </citation>
    <scope>NUCLEOTIDE SEQUENCE</scope>
    <source>
        <strain evidence="2">ABOJV</strain>
    </source>
</reference>
<name>A0A1L6J791_9SPHN</name>
<dbReference type="STRING" id="93064.BRX40_04695"/>
<reference evidence="4" key="2">
    <citation type="submission" date="2016-12" db="EMBL/GenBank/DDBJ databases">
        <title>Whole genome sequencing of Sphingomonas sp. ABOJV.</title>
        <authorList>
            <person name="Conlan S."/>
            <person name="Thomas P.J."/>
            <person name="Mullikin J."/>
            <person name="Palmore T.N."/>
            <person name="Frank K.M."/>
            <person name="Segre J.A."/>
        </authorList>
    </citation>
    <scope>NUCLEOTIDE SEQUENCE [LARGE SCALE GENOMIC DNA]</scope>
    <source>
        <strain evidence="4">ABOJV</strain>
    </source>
</reference>
<sequence>MTPDFRDYLRGDAEACLALFDANCPRFFAPRERADYAAYLDRVSAYRVCMTDGVVSGAFGVAPGLPGRADLNWILIDPALHGVGIGRAMMLAAMADAHGRGATALDIAASQHSAPFFARFGARELSHVPDGWGPGMHRIDMVLEITLPG</sequence>
<feature type="domain" description="N-acetyltransferase" evidence="1">
    <location>
        <begin position="3"/>
        <end position="148"/>
    </location>
</feature>
<dbReference type="SUPFAM" id="SSF55729">
    <property type="entry name" value="Acyl-CoA N-acyltransferases (Nat)"/>
    <property type="match status" value="1"/>
</dbReference>
<dbReference type="InterPro" id="IPR000182">
    <property type="entry name" value="GNAT_dom"/>
</dbReference>
<dbReference type="InterPro" id="IPR016181">
    <property type="entry name" value="Acyl_CoA_acyltransferase"/>
</dbReference>
<dbReference type="EMBL" id="QQWO01000001">
    <property type="protein sequence ID" value="RSV08141.1"/>
    <property type="molecule type" value="Genomic_DNA"/>
</dbReference>
<evidence type="ECO:0000313" key="5">
    <source>
        <dbReference type="Proteomes" id="UP000286681"/>
    </source>
</evidence>
<keyword evidence="4" id="KW-1185">Reference proteome</keyword>
<protein>
    <submittedName>
        <fullName evidence="3">GNAT family N-acetyltransferase</fullName>
    </submittedName>
</protein>
<dbReference type="Proteomes" id="UP000286681">
    <property type="component" value="Unassembled WGS sequence"/>
</dbReference>
<proteinExistence type="predicted"/>
<evidence type="ECO:0000313" key="2">
    <source>
        <dbReference type="EMBL" id="APR51823.1"/>
    </source>
</evidence>
<dbReference type="Proteomes" id="UP000185161">
    <property type="component" value="Chromosome"/>
</dbReference>
<dbReference type="GeneID" id="44131853"/>
<dbReference type="KEGG" id="skr:BRX40_04695"/>
<dbReference type="AlphaFoldDB" id="A0A1L6J791"/>
<dbReference type="GO" id="GO:0016747">
    <property type="term" value="F:acyltransferase activity, transferring groups other than amino-acyl groups"/>
    <property type="evidence" value="ECO:0007669"/>
    <property type="project" value="InterPro"/>
</dbReference>
<dbReference type="Gene3D" id="3.40.630.30">
    <property type="match status" value="1"/>
</dbReference>
<dbReference type="RefSeq" id="WP_075150826.1">
    <property type="nucleotide sequence ID" value="NZ_CP018820.1"/>
</dbReference>